<dbReference type="Proteomes" id="UP000077154">
    <property type="component" value="Unassembled WGS sequence"/>
</dbReference>
<dbReference type="Pfam" id="PF01008">
    <property type="entry name" value="IF-2B"/>
    <property type="match status" value="1"/>
</dbReference>
<gene>
    <name evidence="11" type="ORF">VC83_07667</name>
</gene>
<evidence type="ECO:0000256" key="3">
    <source>
        <dbReference type="ARBA" id="ARBA00022490"/>
    </source>
</evidence>
<dbReference type="Gene3D" id="3.40.50.10470">
    <property type="entry name" value="Translation initiation factor eif-2b, domain 2"/>
    <property type="match status" value="1"/>
</dbReference>
<protein>
    <recommendedName>
        <fullName evidence="6">Translation initiation factor eIF2B subunit delta</fullName>
    </recommendedName>
    <alternativeName>
        <fullName evidence="7">eIF2B GDP-GTP exchange factor subunit delta</fullName>
    </alternativeName>
</protein>
<dbReference type="PANTHER" id="PTHR10233:SF14">
    <property type="entry name" value="TRANSLATION INITIATION FACTOR EIF-2B SUBUNIT DELTA"/>
    <property type="match status" value="1"/>
</dbReference>
<evidence type="ECO:0000256" key="9">
    <source>
        <dbReference type="RuleBase" id="RU003814"/>
    </source>
</evidence>
<organism evidence="11">
    <name type="scientific">Pseudogymnoascus destructans</name>
    <dbReference type="NCBI Taxonomy" id="655981"/>
    <lineage>
        <taxon>Eukaryota</taxon>
        <taxon>Fungi</taxon>
        <taxon>Dikarya</taxon>
        <taxon>Ascomycota</taxon>
        <taxon>Pezizomycotina</taxon>
        <taxon>Leotiomycetes</taxon>
        <taxon>Thelebolales</taxon>
        <taxon>Thelebolaceae</taxon>
        <taxon>Pseudogymnoascus</taxon>
    </lineage>
</organism>
<dbReference type="RefSeq" id="XP_024320848.1">
    <property type="nucleotide sequence ID" value="XM_024471233.1"/>
</dbReference>
<dbReference type="InterPro" id="IPR037171">
    <property type="entry name" value="NagB/RpiA_transferase-like"/>
</dbReference>
<reference evidence="11" key="1">
    <citation type="submission" date="2016-03" db="EMBL/GenBank/DDBJ databases">
        <title>Updated assembly of Pseudogymnoascus destructans, the fungus causing white-nose syndrome of bats.</title>
        <authorList>
            <person name="Palmer J.M."/>
            <person name="Drees K.P."/>
            <person name="Foster J.T."/>
            <person name="Lindner D.L."/>
        </authorList>
    </citation>
    <scope>NUCLEOTIDE SEQUENCE [LARGE SCALE GENOMIC DNA]</scope>
    <source>
        <strain evidence="11">20631-21</strain>
    </source>
</reference>
<proteinExistence type="inferred from homology"/>
<feature type="compositionally biased region" description="Low complexity" evidence="10">
    <location>
        <begin position="121"/>
        <end position="136"/>
    </location>
</feature>
<dbReference type="GO" id="GO:0005829">
    <property type="term" value="C:cytosol"/>
    <property type="evidence" value="ECO:0007669"/>
    <property type="project" value="UniProtKB-SubCell"/>
</dbReference>
<dbReference type="AlphaFoldDB" id="A0A177A080"/>
<feature type="compositionally biased region" description="Low complexity" evidence="10">
    <location>
        <begin position="76"/>
        <end position="89"/>
    </location>
</feature>
<evidence type="ECO:0000313" key="11">
    <source>
        <dbReference type="EMBL" id="OAF55548.1"/>
    </source>
</evidence>
<dbReference type="GeneID" id="36290711"/>
<keyword evidence="5" id="KW-0648">Protein biosynthesis</keyword>
<feature type="region of interest" description="Disordered" evidence="10">
    <location>
        <begin position="58"/>
        <end position="142"/>
    </location>
</feature>
<evidence type="ECO:0000256" key="10">
    <source>
        <dbReference type="SAM" id="MobiDB-lite"/>
    </source>
</evidence>
<comment type="subcellular location">
    <subcellularLocation>
        <location evidence="1">Cytoplasm</location>
        <location evidence="1">Cytosol</location>
    </subcellularLocation>
</comment>
<dbReference type="PANTHER" id="PTHR10233">
    <property type="entry name" value="TRANSLATION INITIATION FACTOR EIF-2B"/>
    <property type="match status" value="1"/>
</dbReference>
<dbReference type="eggNOG" id="KOG1467">
    <property type="taxonomic scope" value="Eukaryota"/>
</dbReference>
<dbReference type="GO" id="GO:0003743">
    <property type="term" value="F:translation initiation factor activity"/>
    <property type="evidence" value="ECO:0007669"/>
    <property type="project" value="UniProtKB-KW"/>
</dbReference>
<dbReference type="SUPFAM" id="SSF100950">
    <property type="entry name" value="NagB/RpiA/CoA transferase-like"/>
    <property type="match status" value="1"/>
</dbReference>
<sequence>MQSTTASADLPVQEKASVPATTSVDNANANGAPPTAAATTVPSGDGAVKLTALELKAQKKAEKAAKRQQVIQNRQGGAAPGAPVGPAGAILSPQGNKAAPKGGKESGKGQHKRAPSTAGDSKNAAARSSQQQNNAPAEPPAEDKTVELFRHLYKPRAKTIAGAKDVHPAVLSLGQQMSNYVICGSNARLVATLRAFKRVINSYTTPPGTTLTRHMSTHVLSPQIEYLTSCRPMSISMGTAIRWLKLKIAKVDPDEPDAEAKESLCADIDEYIRDRVTLADAVIAKSASNQCIKDGDVILTYAKSSVVQQALVQAHSDGRRFRVIVVDSRPLFEGKALAKALINFGLDVKYCLMNGVSHVMKEVTKVLLGAHAMMSNGVLYSRIGTSQIAMEAKDYDVPVIVLCESVKCTERVALDSIVFNEVADPDELLIPSTKPPAGMLHGWRDVKNLQLLNLLHDVTPADYITMIVTELGIVPPSSVPVLQRLANEGQ</sequence>
<evidence type="ECO:0000256" key="8">
    <source>
        <dbReference type="ARBA" id="ARBA00046432"/>
    </source>
</evidence>
<dbReference type="InterPro" id="IPR000649">
    <property type="entry name" value="IF-2B-related"/>
</dbReference>
<comment type="subunit">
    <text evidence="8">Component of the translation initiation factor 2B (eIF2B) complex which is a heterodecamer of two sets of five different subunits: alpha, beta, gamma, delta and epsilon. Subunits alpha, beta and delta comprise a regulatory subcomplex and subunits epsilon and gamma comprise a catalytic subcomplex. Within the complex, the hexameric regulatory complex resides at the center, with the two heterodimeric catalytic subcomplexes bound on opposite sides.</text>
</comment>
<accession>A0A177A080</accession>
<feature type="compositionally biased region" description="Low complexity" evidence="10">
    <location>
        <begin position="26"/>
        <end position="42"/>
    </location>
</feature>
<evidence type="ECO:0000256" key="6">
    <source>
        <dbReference type="ARBA" id="ARBA00044147"/>
    </source>
</evidence>
<comment type="similarity">
    <text evidence="2 9">Belongs to the eIF-2B alpha/beta/delta subunits family.</text>
</comment>
<feature type="region of interest" description="Disordered" evidence="10">
    <location>
        <begin position="1"/>
        <end position="45"/>
    </location>
</feature>
<evidence type="ECO:0000256" key="4">
    <source>
        <dbReference type="ARBA" id="ARBA00022540"/>
    </source>
</evidence>
<evidence type="ECO:0000256" key="1">
    <source>
        <dbReference type="ARBA" id="ARBA00004514"/>
    </source>
</evidence>
<dbReference type="EMBL" id="KV441408">
    <property type="protein sequence ID" value="OAF55548.1"/>
    <property type="molecule type" value="Genomic_DNA"/>
</dbReference>
<name>A0A177A080_9PEZI</name>
<dbReference type="VEuPathDB" id="FungiDB:GMDG_01799"/>
<evidence type="ECO:0000256" key="5">
    <source>
        <dbReference type="ARBA" id="ARBA00022917"/>
    </source>
</evidence>
<dbReference type="InterPro" id="IPR042529">
    <property type="entry name" value="IF_2B-like_C"/>
</dbReference>
<evidence type="ECO:0000256" key="7">
    <source>
        <dbReference type="ARBA" id="ARBA00044356"/>
    </source>
</evidence>
<keyword evidence="4" id="KW-0396">Initiation factor</keyword>
<keyword evidence="3" id="KW-0963">Cytoplasm</keyword>
<evidence type="ECO:0000256" key="2">
    <source>
        <dbReference type="ARBA" id="ARBA00007251"/>
    </source>
</evidence>
<dbReference type="OrthoDB" id="10254737at2759"/>